<evidence type="ECO:0000313" key="3">
    <source>
        <dbReference type="Proteomes" id="UP000234323"/>
    </source>
</evidence>
<name>A0A2I1H796_9GLOM</name>
<dbReference type="EMBL" id="LLXI01001680">
    <property type="protein sequence ID" value="PKY54756.1"/>
    <property type="molecule type" value="Genomic_DNA"/>
</dbReference>
<dbReference type="OrthoDB" id="2363990at2759"/>
<dbReference type="VEuPathDB" id="FungiDB:FUN_020439"/>
<reference evidence="2 3" key="1">
    <citation type="submission" date="2015-10" db="EMBL/GenBank/DDBJ databases">
        <title>Genome analyses suggest a sexual origin of heterokaryosis in a supposedly ancient asexual fungus.</title>
        <authorList>
            <person name="Ropars J."/>
            <person name="Sedzielewska K."/>
            <person name="Noel J."/>
            <person name="Charron P."/>
            <person name="Farinelli L."/>
            <person name="Marton T."/>
            <person name="Kruger M."/>
            <person name="Pelin A."/>
            <person name="Brachmann A."/>
            <person name="Corradi N."/>
        </authorList>
    </citation>
    <scope>NUCLEOTIDE SEQUENCE [LARGE SCALE GENOMIC DNA]</scope>
    <source>
        <strain evidence="2 3">A4</strain>
    </source>
</reference>
<feature type="region of interest" description="Disordered" evidence="1">
    <location>
        <begin position="1"/>
        <end position="25"/>
    </location>
</feature>
<keyword evidence="3" id="KW-1185">Reference proteome</keyword>
<gene>
    <name evidence="2" type="ORF">RhiirA4_448141</name>
</gene>
<protein>
    <submittedName>
        <fullName evidence="2">Uncharacterized protein</fullName>
    </submittedName>
</protein>
<organism evidence="2 3">
    <name type="scientific">Rhizophagus irregularis</name>
    <dbReference type="NCBI Taxonomy" id="588596"/>
    <lineage>
        <taxon>Eukaryota</taxon>
        <taxon>Fungi</taxon>
        <taxon>Fungi incertae sedis</taxon>
        <taxon>Mucoromycota</taxon>
        <taxon>Glomeromycotina</taxon>
        <taxon>Glomeromycetes</taxon>
        <taxon>Glomerales</taxon>
        <taxon>Glomeraceae</taxon>
        <taxon>Rhizophagus</taxon>
    </lineage>
</organism>
<feature type="compositionally biased region" description="Low complexity" evidence="1">
    <location>
        <begin position="9"/>
        <end position="25"/>
    </location>
</feature>
<dbReference type="VEuPathDB" id="FungiDB:RhiirFUN_000732"/>
<comment type="caution">
    <text evidence="2">The sequence shown here is derived from an EMBL/GenBank/DDBJ whole genome shotgun (WGS) entry which is preliminary data.</text>
</comment>
<dbReference type="AlphaFoldDB" id="A0A2I1H796"/>
<proteinExistence type="predicted"/>
<dbReference type="VEuPathDB" id="FungiDB:RhiirA1_416712"/>
<sequence>MTNIDGNMSESTINNRRTSSTSSLSESSESININLFENDVAPNFINNLGQTIVTNFKKCSEDIIIDNSEIMTVINQAIGEQREVFREFIEASIKSSNNLSAFSIDILFFVECFKNTDQFSNEENLDLLRDLLEKSERNYKTTKELKNIISKGTGKEEINETEFKEKLNIILDDGTIGMKEKLTKIHNFLKEYIDDINRSPHKIDSVQKSSVRANLSNILQIFKDHPIYGTLGTLAFLGGSVFADCLLLAASVYATGSASILCNDVTMKRERDNLVEKINQVCDGLNSIVVEIGKVEVFWSEQTERIKYLINNLARFNNENARVKRYQIANQIERRWKDVEEDCKNYSRLMKDVLNRDRLIEN</sequence>
<evidence type="ECO:0000313" key="2">
    <source>
        <dbReference type="EMBL" id="PKY54756.1"/>
    </source>
</evidence>
<dbReference type="Proteomes" id="UP000234323">
    <property type="component" value="Unassembled WGS sequence"/>
</dbReference>
<accession>A0A2I1H796</accession>
<evidence type="ECO:0000256" key="1">
    <source>
        <dbReference type="SAM" id="MobiDB-lite"/>
    </source>
</evidence>